<dbReference type="PANTHER" id="PTHR35848">
    <property type="entry name" value="OXALATE-BINDING PROTEIN"/>
    <property type="match status" value="1"/>
</dbReference>
<accession>A0A2J6QYX6</accession>
<keyword evidence="4" id="KW-1185">Reference proteome</keyword>
<dbReference type="PANTHER" id="PTHR35848:SF6">
    <property type="entry name" value="CUPIN TYPE-2 DOMAIN-CONTAINING PROTEIN"/>
    <property type="match status" value="1"/>
</dbReference>
<dbReference type="InterPro" id="IPR011051">
    <property type="entry name" value="RmlC_Cupin_sf"/>
</dbReference>
<evidence type="ECO:0000313" key="3">
    <source>
        <dbReference type="EMBL" id="PMD31439.1"/>
    </source>
</evidence>
<sequence>MAKHTQAVIISSDYTSSQTPEKFDIPSRGECTWHTLFSQPNTATDSMCAGIAVCPPHTGRLCPHRHEQAEIYYIISGKGVMTIDGKEHFVEGGGLVFVPGNAEHGIVNDGEEELRWFYVFPTAAFSNVVYHFSDEDAANGTKPVVKLS</sequence>
<organism evidence="3 4">
    <name type="scientific">Hyaloscypha variabilis (strain UAMH 11265 / GT02V1 / F)</name>
    <name type="common">Meliniomyces variabilis</name>
    <dbReference type="NCBI Taxonomy" id="1149755"/>
    <lineage>
        <taxon>Eukaryota</taxon>
        <taxon>Fungi</taxon>
        <taxon>Dikarya</taxon>
        <taxon>Ascomycota</taxon>
        <taxon>Pezizomycotina</taxon>
        <taxon>Leotiomycetes</taxon>
        <taxon>Helotiales</taxon>
        <taxon>Hyaloscyphaceae</taxon>
        <taxon>Hyaloscypha</taxon>
        <taxon>Hyaloscypha variabilis</taxon>
    </lineage>
</organism>
<dbReference type="Pfam" id="PF07883">
    <property type="entry name" value="Cupin_2"/>
    <property type="match status" value="1"/>
</dbReference>
<dbReference type="Proteomes" id="UP000235786">
    <property type="component" value="Unassembled WGS sequence"/>
</dbReference>
<dbReference type="AlphaFoldDB" id="A0A2J6QYX6"/>
<dbReference type="GO" id="GO:0046872">
    <property type="term" value="F:metal ion binding"/>
    <property type="evidence" value="ECO:0007669"/>
    <property type="project" value="UniProtKB-KW"/>
</dbReference>
<keyword evidence="1" id="KW-0479">Metal-binding</keyword>
<dbReference type="EMBL" id="KZ613962">
    <property type="protein sequence ID" value="PMD31439.1"/>
    <property type="molecule type" value="Genomic_DNA"/>
</dbReference>
<evidence type="ECO:0000313" key="4">
    <source>
        <dbReference type="Proteomes" id="UP000235786"/>
    </source>
</evidence>
<dbReference type="Gene3D" id="2.60.120.10">
    <property type="entry name" value="Jelly Rolls"/>
    <property type="match status" value="1"/>
</dbReference>
<dbReference type="OrthoDB" id="445803at2759"/>
<evidence type="ECO:0000256" key="1">
    <source>
        <dbReference type="ARBA" id="ARBA00022723"/>
    </source>
</evidence>
<dbReference type="InterPro" id="IPR014710">
    <property type="entry name" value="RmlC-like_jellyroll"/>
</dbReference>
<gene>
    <name evidence="3" type="ORF">L207DRAFT_558585</name>
</gene>
<dbReference type="InterPro" id="IPR051610">
    <property type="entry name" value="GPI/OXD"/>
</dbReference>
<feature type="domain" description="Cupin type-2" evidence="2">
    <location>
        <begin position="55"/>
        <end position="120"/>
    </location>
</feature>
<reference evidence="3 4" key="1">
    <citation type="submission" date="2016-04" db="EMBL/GenBank/DDBJ databases">
        <title>A degradative enzymes factory behind the ericoid mycorrhizal symbiosis.</title>
        <authorList>
            <consortium name="DOE Joint Genome Institute"/>
            <person name="Martino E."/>
            <person name="Morin E."/>
            <person name="Grelet G."/>
            <person name="Kuo A."/>
            <person name="Kohler A."/>
            <person name="Daghino S."/>
            <person name="Barry K."/>
            <person name="Choi C."/>
            <person name="Cichocki N."/>
            <person name="Clum A."/>
            <person name="Copeland A."/>
            <person name="Hainaut M."/>
            <person name="Haridas S."/>
            <person name="Labutti K."/>
            <person name="Lindquist E."/>
            <person name="Lipzen A."/>
            <person name="Khouja H.-R."/>
            <person name="Murat C."/>
            <person name="Ohm R."/>
            <person name="Olson A."/>
            <person name="Spatafora J."/>
            <person name="Veneault-Fourrey C."/>
            <person name="Henrissat B."/>
            <person name="Grigoriev I."/>
            <person name="Martin F."/>
            <person name="Perotto S."/>
        </authorList>
    </citation>
    <scope>NUCLEOTIDE SEQUENCE [LARGE SCALE GENOMIC DNA]</scope>
    <source>
        <strain evidence="3 4">F</strain>
    </source>
</reference>
<proteinExistence type="predicted"/>
<dbReference type="SUPFAM" id="SSF51182">
    <property type="entry name" value="RmlC-like cupins"/>
    <property type="match status" value="1"/>
</dbReference>
<evidence type="ECO:0000259" key="2">
    <source>
        <dbReference type="Pfam" id="PF07883"/>
    </source>
</evidence>
<name>A0A2J6QYX6_HYAVF</name>
<dbReference type="InterPro" id="IPR013096">
    <property type="entry name" value="Cupin_2"/>
</dbReference>
<protein>
    <submittedName>
        <fullName evidence="3">RmlC-like cupin</fullName>
    </submittedName>
</protein>